<dbReference type="InterPro" id="IPR011098">
    <property type="entry name" value="G5_dom"/>
</dbReference>
<evidence type="ECO:0000313" key="5">
    <source>
        <dbReference type="EMBL" id="CUO24893.1"/>
    </source>
</evidence>
<name>A0A173TC37_9FIRM</name>
<feature type="compositionally biased region" description="Polar residues" evidence="2">
    <location>
        <begin position="477"/>
        <end position="491"/>
    </location>
</feature>
<accession>A0A173TC37</accession>
<dbReference type="InterPro" id="IPR007391">
    <property type="entry name" value="Vancomycin_resist_VanW"/>
</dbReference>
<dbReference type="Pfam" id="PF07501">
    <property type="entry name" value="G5"/>
    <property type="match status" value="1"/>
</dbReference>
<feature type="compositionally biased region" description="Basic and acidic residues" evidence="2">
    <location>
        <begin position="451"/>
        <end position="475"/>
    </location>
</feature>
<keyword evidence="1" id="KW-0732">Signal</keyword>
<dbReference type="PROSITE" id="PS51109">
    <property type="entry name" value="G5"/>
    <property type="match status" value="1"/>
</dbReference>
<proteinExistence type="predicted"/>
<dbReference type="Proteomes" id="UP000095679">
    <property type="component" value="Unassembled WGS sequence"/>
</dbReference>
<evidence type="ECO:0000313" key="6">
    <source>
        <dbReference type="Proteomes" id="UP000095390"/>
    </source>
</evidence>
<evidence type="ECO:0000313" key="4">
    <source>
        <dbReference type="EMBL" id="CUM99507.1"/>
    </source>
</evidence>
<dbReference type="InterPro" id="IPR022029">
    <property type="entry name" value="YoaR-like_PG-bd"/>
</dbReference>
<dbReference type="AlphaFoldDB" id="A0A173TC37"/>
<dbReference type="OrthoDB" id="9797191at2"/>
<gene>
    <name evidence="5" type="ORF">ERS852450_01460</name>
    <name evidence="4" type="ORF">ERS852578_01544</name>
</gene>
<feature type="compositionally biased region" description="Polar residues" evidence="2">
    <location>
        <begin position="433"/>
        <end position="444"/>
    </location>
</feature>
<dbReference type="Proteomes" id="UP000095390">
    <property type="component" value="Unassembled WGS sequence"/>
</dbReference>
<evidence type="ECO:0000256" key="2">
    <source>
        <dbReference type="SAM" id="MobiDB-lite"/>
    </source>
</evidence>
<dbReference type="SMART" id="SM01208">
    <property type="entry name" value="G5"/>
    <property type="match status" value="1"/>
</dbReference>
<evidence type="ECO:0000256" key="1">
    <source>
        <dbReference type="ARBA" id="ARBA00022729"/>
    </source>
</evidence>
<dbReference type="RefSeq" id="WP_022170147.1">
    <property type="nucleotide sequence ID" value="NZ_BLYK01000051.1"/>
</dbReference>
<dbReference type="PANTHER" id="PTHR35788:SF1">
    <property type="entry name" value="EXPORTED PROTEIN"/>
    <property type="match status" value="1"/>
</dbReference>
<dbReference type="PANTHER" id="PTHR35788">
    <property type="entry name" value="EXPORTED PROTEIN-RELATED"/>
    <property type="match status" value="1"/>
</dbReference>
<feature type="domain" description="G5" evidence="3">
    <location>
        <begin position="373"/>
        <end position="452"/>
    </location>
</feature>
<evidence type="ECO:0000259" key="3">
    <source>
        <dbReference type="PROSITE" id="PS51109"/>
    </source>
</evidence>
<reference evidence="6 7" key="1">
    <citation type="submission" date="2015-09" db="EMBL/GenBank/DDBJ databases">
        <authorList>
            <consortium name="Pathogen Informatics"/>
        </authorList>
    </citation>
    <scope>NUCLEOTIDE SEQUENCE [LARGE SCALE GENOMIC DNA]</scope>
    <source>
        <strain evidence="5 7">2789STDY5834835</strain>
        <strain evidence="4 6">2789STDY5834966</strain>
    </source>
</reference>
<feature type="region of interest" description="Disordered" evidence="2">
    <location>
        <begin position="433"/>
        <end position="491"/>
    </location>
</feature>
<dbReference type="Pfam" id="PF04294">
    <property type="entry name" value="VanW"/>
    <property type="match status" value="1"/>
</dbReference>
<dbReference type="InterPro" id="IPR052913">
    <property type="entry name" value="Glycopeptide_resist_protein"/>
</dbReference>
<sequence length="491" mass="53836">MKKRVGIIILVLLLLILAGGGAAFYYYYSKYINIDAIYPGMTIQGMSVGGMTQEEAKAKVQEYVDKVSQETVTLQVKKKESTFALSDIGLKCTNMDVVEKAYDFGKTGNVFKRVIEVRKLEKEGMDFPLTFSVDKAETRKVVKKKAKKFLAKKKDATITRKDGKFVITKQVDGVDIDFEANADKLAEVFSKKDWNHKSVVFPMDYTLDKAKHTKKELSAIKDVLGTFTTSYAGSASGRCANVENGASLINGTLLYPGDSFSVYSKVAPFTADNGYHLAGSYSNGQTVQTYGGGICQVSTTLYNAVLRAELNVTERSNHSMTVHYVSLSADAAISGTDKDLKFTNNLDHPVYIQGVAGGSSITFTIYGKEYRASNRKVEYVSETVSTRGPSEKVIKDNTMEEGKRVVESNGRTGYTARLWKVVYIDGKETKRTQVNSSSYMSTPSVVRVGTKKKEVPKPTTQKKDETAKAGEKAEGSKGTTGNNNQGANKAE</sequence>
<dbReference type="Gene3D" id="2.20.230.10">
    <property type="entry name" value="Resuscitation-promoting factor rpfb"/>
    <property type="match status" value="1"/>
</dbReference>
<dbReference type="EMBL" id="CYZL01000010">
    <property type="protein sequence ID" value="CUO24893.1"/>
    <property type="molecule type" value="Genomic_DNA"/>
</dbReference>
<organism evidence="4 6">
    <name type="scientific">Anaerobutyricum hallii</name>
    <dbReference type="NCBI Taxonomy" id="39488"/>
    <lineage>
        <taxon>Bacteria</taxon>
        <taxon>Bacillati</taxon>
        <taxon>Bacillota</taxon>
        <taxon>Clostridia</taxon>
        <taxon>Lachnospirales</taxon>
        <taxon>Lachnospiraceae</taxon>
        <taxon>Anaerobutyricum</taxon>
    </lineage>
</organism>
<protein>
    <submittedName>
        <fullName evidence="4">Uncharacterized vancomycin resistance protein</fullName>
    </submittedName>
</protein>
<dbReference type="Pfam" id="PF12229">
    <property type="entry name" value="PG_binding_4"/>
    <property type="match status" value="1"/>
</dbReference>
<dbReference type="EMBL" id="CYYC01000016">
    <property type="protein sequence ID" value="CUM99507.1"/>
    <property type="molecule type" value="Genomic_DNA"/>
</dbReference>
<evidence type="ECO:0000313" key="7">
    <source>
        <dbReference type="Proteomes" id="UP000095679"/>
    </source>
</evidence>